<feature type="transmembrane region" description="Helical" evidence="10">
    <location>
        <begin position="101"/>
        <end position="118"/>
    </location>
</feature>
<keyword evidence="5" id="KW-0677">Repeat</keyword>
<reference evidence="11" key="2">
    <citation type="submission" date="2025-09" db="UniProtKB">
        <authorList>
            <consortium name="Ensembl"/>
        </authorList>
    </citation>
    <scope>IDENTIFICATION</scope>
</reference>
<evidence type="ECO:0000313" key="11">
    <source>
        <dbReference type="Ensembl" id="ENSSGRP00000008899.1"/>
    </source>
</evidence>
<evidence type="ECO:0000256" key="7">
    <source>
        <dbReference type="ARBA" id="ARBA00023136"/>
    </source>
</evidence>
<organism evidence="11 12">
    <name type="scientific">Sinocyclocheilus grahami</name>
    <name type="common">Dianchi golden-line fish</name>
    <name type="synonym">Barbus grahami</name>
    <dbReference type="NCBI Taxonomy" id="75366"/>
    <lineage>
        <taxon>Eukaryota</taxon>
        <taxon>Metazoa</taxon>
        <taxon>Chordata</taxon>
        <taxon>Craniata</taxon>
        <taxon>Vertebrata</taxon>
        <taxon>Euteleostomi</taxon>
        <taxon>Actinopterygii</taxon>
        <taxon>Neopterygii</taxon>
        <taxon>Teleostei</taxon>
        <taxon>Ostariophysi</taxon>
        <taxon>Cypriniformes</taxon>
        <taxon>Cyprinidae</taxon>
        <taxon>Cyprininae</taxon>
        <taxon>Sinocyclocheilus</taxon>
    </lineage>
</organism>
<dbReference type="Pfam" id="PF00153">
    <property type="entry name" value="Mito_carr"/>
    <property type="match status" value="1"/>
</dbReference>
<dbReference type="InterPro" id="IPR023395">
    <property type="entry name" value="MCP_dom_sf"/>
</dbReference>
<comment type="subcellular location">
    <subcellularLocation>
        <location evidence="1">Membrane</location>
        <topology evidence="1">Multi-pass membrane protein</topology>
    </subcellularLocation>
</comment>
<comment type="similarity">
    <text evidence="2 9">Belongs to the mitochondrial carrier (TC 2.A.29) family.</text>
</comment>
<evidence type="ECO:0000256" key="1">
    <source>
        <dbReference type="ARBA" id="ARBA00004141"/>
    </source>
</evidence>
<reference evidence="11" key="1">
    <citation type="submission" date="2025-08" db="UniProtKB">
        <authorList>
            <consortium name="Ensembl"/>
        </authorList>
    </citation>
    <scope>IDENTIFICATION</scope>
</reference>
<dbReference type="Gene3D" id="1.50.40.10">
    <property type="entry name" value="Mitochondrial carrier domain"/>
    <property type="match status" value="1"/>
</dbReference>
<feature type="repeat" description="Solcar" evidence="8">
    <location>
        <begin position="32"/>
        <end position="121"/>
    </location>
</feature>
<dbReference type="SUPFAM" id="SSF103506">
    <property type="entry name" value="Mitochondrial carrier"/>
    <property type="match status" value="1"/>
</dbReference>
<protein>
    <submittedName>
        <fullName evidence="11">Solute carrier family 25 member 32b</fullName>
    </submittedName>
</protein>
<keyword evidence="6 10" id="KW-1133">Transmembrane helix</keyword>
<keyword evidence="12" id="KW-1185">Reference proteome</keyword>
<evidence type="ECO:0000313" key="12">
    <source>
        <dbReference type="Proteomes" id="UP000472262"/>
    </source>
</evidence>
<dbReference type="GO" id="GO:0016020">
    <property type="term" value="C:membrane"/>
    <property type="evidence" value="ECO:0007669"/>
    <property type="project" value="UniProtKB-SubCell"/>
</dbReference>
<evidence type="ECO:0000256" key="8">
    <source>
        <dbReference type="PROSITE-ProRule" id="PRU00282"/>
    </source>
</evidence>
<dbReference type="Proteomes" id="UP000472262">
    <property type="component" value="Unassembled WGS sequence"/>
</dbReference>
<name>A0A672KGD7_SINGR</name>
<evidence type="ECO:0000256" key="9">
    <source>
        <dbReference type="RuleBase" id="RU000488"/>
    </source>
</evidence>
<evidence type="ECO:0000256" key="3">
    <source>
        <dbReference type="ARBA" id="ARBA00022448"/>
    </source>
</evidence>
<evidence type="ECO:0000256" key="6">
    <source>
        <dbReference type="ARBA" id="ARBA00022989"/>
    </source>
</evidence>
<evidence type="ECO:0000256" key="10">
    <source>
        <dbReference type="SAM" id="Phobius"/>
    </source>
</evidence>
<dbReference type="GO" id="GO:0055085">
    <property type="term" value="P:transmembrane transport"/>
    <property type="evidence" value="ECO:0007669"/>
    <property type="project" value="InterPro"/>
</dbReference>
<keyword evidence="7 8" id="KW-0472">Membrane</keyword>
<dbReference type="AlphaFoldDB" id="A0A672KGD7"/>
<accession>A0A672KGD7</accession>
<evidence type="ECO:0000256" key="5">
    <source>
        <dbReference type="ARBA" id="ARBA00022737"/>
    </source>
</evidence>
<proteinExistence type="inferred from homology"/>
<dbReference type="PROSITE" id="PS50920">
    <property type="entry name" value="SOLCAR"/>
    <property type="match status" value="1"/>
</dbReference>
<sequence length="162" mass="18037">MFRFQHVSESSLLSVTAYDLTLTGKVMQLFSHVKIENLIAGLSGGVVSTLVLHPLDLVKIRFAVSDGLDVRPKYSGILHCMKSVWQQEGLRGLYQGVTPNIWGAGASWGLYFFFYNAIKAYNKEGRQTELSAVEHLLSAAGAVLLCWWAVISYFFACLSHFN</sequence>
<keyword evidence="4 8" id="KW-0812">Transmembrane</keyword>
<dbReference type="PANTHER" id="PTHR45683">
    <property type="entry name" value="MITOCHONDRIAL NICOTINAMIDE ADENINE DINUCLEOTIDE TRANSPORTER 1-RELATED-RELATED"/>
    <property type="match status" value="1"/>
</dbReference>
<dbReference type="Ensembl" id="ENSSGRT00000009704.1">
    <property type="protein sequence ID" value="ENSSGRP00000008899.1"/>
    <property type="gene ID" value="ENSSGRG00000006013.1"/>
</dbReference>
<dbReference type="InParanoid" id="A0A672KGD7"/>
<dbReference type="InterPro" id="IPR018108">
    <property type="entry name" value="MCP_transmembrane"/>
</dbReference>
<feature type="transmembrane region" description="Helical" evidence="10">
    <location>
        <begin position="139"/>
        <end position="161"/>
    </location>
</feature>
<keyword evidence="3 9" id="KW-0813">Transport</keyword>
<dbReference type="GO" id="GO:0006862">
    <property type="term" value="P:nucleotide transport"/>
    <property type="evidence" value="ECO:0007669"/>
    <property type="project" value="InterPro"/>
</dbReference>
<evidence type="ECO:0000256" key="2">
    <source>
        <dbReference type="ARBA" id="ARBA00006375"/>
    </source>
</evidence>
<dbReference type="InterPro" id="IPR044712">
    <property type="entry name" value="SLC25A32-like"/>
</dbReference>
<evidence type="ECO:0000256" key="4">
    <source>
        <dbReference type="ARBA" id="ARBA00022692"/>
    </source>
</evidence>